<feature type="region of interest" description="Disordered" evidence="1">
    <location>
        <begin position="1"/>
        <end position="27"/>
    </location>
</feature>
<proteinExistence type="predicted"/>
<feature type="compositionally biased region" description="Polar residues" evidence="1">
    <location>
        <begin position="105"/>
        <end position="117"/>
    </location>
</feature>
<sequence>MKIAQPPTAPEGVNPRNPHVDGTPLELQRTMQHNPVKRGTGLRFVAQAHQSRLPGKSRHQPMPTSRVYTEAENGQLDEQPFVRQPGSSPTQFTFSCAEQPAKRPSANQGIQLQQEFS</sequence>
<name>A0AAV7VS37_PLEWA</name>
<feature type="region of interest" description="Disordered" evidence="1">
    <location>
        <begin position="47"/>
        <end position="117"/>
    </location>
</feature>
<keyword evidence="3" id="KW-1185">Reference proteome</keyword>
<reference evidence="2" key="1">
    <citation type="journal article" date="2022" name="bioRxiv">
        <title>Sequencing and chromosome-scale assembly of the giantPleurodeles waltlgenome.</title>
        <authorList>
            <person name="Brown T."/>
            <person name="Elewa A."/>
            <person name="Iarovenko S."/>
            <person name="Subramanian E."/>
            <person name="Araus A.J."/>
            <person name="Petzold A."/>
            <person name="Susuki M."/>
            <person name="Suzuki K.-i.T."/>
            <person name="Hayashi T."/>
            <person name="Toyoda A."/>
            <person name="Oliveira C."/>
            <person name="Osipova E."/>
            <person name="Leigh N.D."/>
            <person name="Simon A."/>
            <person name="Yun M.H."/>
        </authorList>
    </citation>
    <scope>NUCLEOTIDE SEQUENCE</scope>
    <source>
        <strain evidence="2">20211129_DDA</strain>
        <tissue evidence="2">Liver</tissue>
    </source>
</reference>
<evidence type="ECO:0000313" key="3">
    <source>
        <dbReference type="Proteomes" id="UP001066276"/>
    </source>
</evidence>
<accession>A0AAV7VS37</accession>
<evidence type="ECO:0000256" key="1">
    <source>
        <dbReference type="SAM" id="MobiDB-lite"/>
    </source>
</evidence>
<organism evidence="2 3">
    <name type="scientific">Pleurodeles waltl</name>
    <name type="common">Iberian ribbed newt</name>
    <dbReference type="NCBI Taxonomy" id="8319"/>
    <lineage>
        <taxon>Eukaryota</taxon>
        <taxon>Metazoa</taxon>
        <taxon>Chordata</taxon>
        <taxon>Craniata</taxon>
        <taxon>Vertebrata</taxon>
        <taxon>Euteleostomi</taxon>
        <taxon>Amphibia</taxon>
        <taxon>Batrachia</taxon>
        <taxon>Caudata</taxon>
        <taxon>Salamandroidea</taxon>
        <taxon>Salamandridae</taxon>
        <taxon>Pleurodelinae</taxon>
        <taxon>Pleurodeles</taxon>
    </lineage>
</organism>
<evidence type="ECO:0000313" key="2">
    <source>
        <dbReference type="EMBL" id="KAJ1204118.1"/>
    </source>
</evidence>
<gene>
    <name evidence="2" type="ORF">NDU88_007899</name>
</gene>
<dbReference type="EMBL" id="JANPWB010000003">
    <property type="protein sequence ID" value="KAJ1204118.1"/>
    <property type="molecule type" value="Genomic_DNA"/>
</dbReference>
<dbReference type="AlphaFoldDB" id="A0AAV7VS37"/>
<comment type="caution">
    <text evidence="2">The sequence shown here is derived from an EMBL/GenBank/DDBJ whole genome shotgun (WGS) entry which is preliminary data.</text>
</comment>
<protein>
    <submittedName>
        <fullName evidence="2">Uncharacterized protein</fullName>
    </submittedName>
</protein>
<dbReference type="Proteomes" id="UP001066276">
    <property type="component" value="Chromosome 2_1"/>
</dbReference>
<feature type="compositionally biased region" description="Polar residues" evidence="1">
    <location>
        <begin position="85"/>
        <end position="96"/>
    </location>
</feature>